<evidence type="ECO:0000256" key="4">
    <source>
        <dbReference type="SAM" id="Phobius"/>
    </source>
</evidence>
<dbReference type="InterPro" id="IPR005133">
    <property type="entry name" value="PhaG_MnhG_YufB"/>
</dbReference>
<accession>A0A429X646</accession>
<comment type="caution">
    <text evidence="6">The sequence shown here is derived from an EMBL/GenBank/DDBJ whole genome shotgun (WGS) entry which is preliminary data.</text>
</comment>
<keyword evidence="3" id="KW-0050">Antiport</keyword>
<protein>
    <submittedName>
        <fullName evidence="5">Na(+)/H(+) antiporter subunit G</fullName>
    </submittedName>
    <submittedName>
        <fullName evidence="6">Na+/H+ antiporter subunit G</fullName>
    </submittedName>
</protein>
<evidence type="ECO:0000256" key="3">
    <source>
        <dbReference type="ARBA" id="ARBA00022449"/>
    </source>
</evidence>
<dbReference type="GO" id="GO:0015385">
    <property type="term" value="F:sodium:proton antiporter activity"/>
    <property type="evidence" value="ECO:0007669"/>
    <property type="project" value="TreeGrafter"/>
</dbReference>
<evidence type="ECO:0000256" key="1">
    <source>
        <dbReference type="ARBA" id="ARBA00004141"/>
    </source>
</evidence>
<keyword evidence="3" id="KW-0813">Transport</keyword>
<dbReference type="NCBIfam" id="NF009314">
    <property type="entry name" value="PRK12674.1-2"/>
    <property type="match status" value="1"/>
</dbReference>
<dbReference type="RefSeq" id="WP_120116882.1">
    <property type="nucleotide sequence ID" value="NZ_BORI01000001.1"/>
</dbReference>
<dbReference type="AlphaFoldDB" id="A0A429X646"/>
<feature type="transmembrane region" description="Helical" evidence="4">
    <location>
        <begin position="39"/>
        <end position="60"/>
    </location>
</feature>
<name>A0A429X646_SIMTE</name>
<dbReference type="EMBL" id="QYTW02000015">
    <property type="protein sequence ID" value="RST58896.1"/>
    <property type="molecule type" value="Genomic_DNA"/>
</dbReference>
<reference evidence="6 7" key="1">
    <citation type="submission" date="2018-12" db="EMBL/GenBank/DDBJ databases">
        <authorList>
            <person name="Sun L."/>
            <person name="Chen Z."/>
        </authorList>
    </citation>
    <scope>NUCLEOTIDE SEQUENCE [LARGE SCALE GENOMIC DNA]</scope>
    <source>
        <strain evidence="6 7">LMG 29736</strain>
    </source>
</reference>
<dbReference type="EMBL" id="BORJ01000002">
    <property type="protein sequence ID" value="GIN95044.1"/>
    <property type="molecule type" value="Genomic_DNA"/>
</dbReference>
<dbReference type="Proteomes" id="UP000287296">
    <property type="component" value="Unassembled WGS sequence"/>
</dbReference>
<keyword evidence="4" id="KW-0472">Membrane</keyword>
<dbReference type="GO" id="GO:0016020">
    <property type="term" value="C:membrane"/>
    <property type="evidence" value="ECO:0007669"/>
    <property type="project" value="UniProtKB-SubCell"/>
</dbReference>
<dbReference type="OrthoDB" id="9806575at2"/>
<dbReference type="PANTHER" id="PTHR34703:SF1">
    <property type="entry name" value="ANTIPORTER SUBUNIT MNHG2-RELATED"/>
    <property type="match status" value="1"/>
</dbReference>
<feature type="transmembrane region" description="Helical" evidence="4">
    <location>
        <begin position="6"/>
        <end position="27"/>
    </location>
</feature>
<dbReference type="PANTHER" id="PTHR34703">
    <property type="entry name" value="ANTIPORTER SUBUNIT MNHG2-RELATED"/>
    <property type="match status" value="1"/>
</dbReference>
<keyword evidence="8" id="KW-1185">Reference proteome</keyword>
<proteinExistence type="inferred from homology"/>
<keyword evidence="4" id="KW-0812">Transmembrane</keyword>
<reference evidence="5 8" key="2">
    <citation type="submission" date="2021-03" db="EMBL/GenBank/DDBJ databases">
        <title>Antimicrobial resistance genes in bacteria isolated from Japanese honey, and their potential for conferring macrolide and lincosamide resistance in the American foulbrood pathogen Paenibacillus larvae.</title>
        <authorList>
            <person name="Okamoto M."/>
            <person name="Kumagai M."/>
            <person name="Kanamori H."/>
            <person name="Takamatsu D."/>
        </authorList>
    </citation>
    <scope>NUCLEOTIDE SEQUENCE [LARGE SCALE GENOMIC DNA]</scope>
    <source>
        <strain evidence="5 8">J6TS1</strain>
    </source>
</reference>
<dbReference type="NCBIfam" id="TIGR01300">
    <property type="entry name" value="CPA3_mnhG_phaG"/>
    <property type="match status" value="1"/>
</dbReference>
<evidence type="ECO:0000313" key="8">
    <source>
        <dbReference type="Proteomes" id="UP000680670"/>
    </source>
</evidence>
<feature type="transmembrane region" description="Helical" evidence="4">
    <location>
        <begin position="66"/>
        <end position="88"/>
    </location>
</feature>
<comment type="subcellular location">
    <subcellularLocation>
        <location evidence="1">Membrane</location>
        <topology evidence="1">Multi-pass membrane protein</topology>
    </subcellularLocation>
</comment>
<evidence type="ECO:0000313" key="5">
    <source>
        <dbReference type="EMBL" id="GIN95044.1"/>
    </source>
</evidence>
<keyword evidence="4" id="KW-1133">Transmembrane helix</keyword>
<gene>
    <name evidence="5" type="primary">mrpG</name>
    <name evidence="6" type="ORF">D5F11_014715</name>
    <name evidence="5" type="ORF">J6TS1_09140</name>
</gene>
<evidence type="ECO:0000313" key="7">
    <source>
        <dbReference type="Proteomes" id="UP000287296"/>
    </source>
</evidence>
<evidence type="ECO:0000256" key="2">
    <source>
        <dbReference type="ARBA" id="ARBA00008404"/>
    </source>
</evidence>
<evidence type="ECO:0000313" key="6">
    <source>
        <dbReference type="EMBL" id="RST58896.1"/>
    </source>
</evidence>
<comment type="similarity">
    <text evidence="2">Belongs to the CPA3 antiporters (TC 2.A.63) subunit G family.</text>
</comment>
<dbReference type="Pfam" id="PF03334">
    <property type="entry name" value="PhaG_MnhG_YufB"/>
    <property type="match status" value="1"/>
</dbReference>
<organism evidence="6 7">
    <name type="scientific">Siminovitchia terrae</name>
    <name type="common">Bacillus terrae</name>
    <dbReference type="NCBI Taxonomy" id="1914933"/>
    <lineage>
        <taxon>Bacteria</taxon>
        <taxon>Bacillati</taxon>
        <taxon>Bacillota</taxon>
        <taxon>Bacilli</taxon>
        <taxon>Bacillales</taxon>
        <taxon>Bacillaceae</taxon>
        <taxon>Siminovitchia</taxon>
    </lineage>
</organism>
<dbReference type="Proteomes" id="UP000680670">
    <property type="component" value="Unassembled WGS sequence"/>
</dbReference>
<sequence>MSVTAEIIIAVFILIGMVLSLVSSFGVMRLPDVYTRNHAASKSTTLGVMSTLIGALLFFYHHEGVIHSRILLGIVLIFVTAPVAGHVISRAAYNTGIKLSERSVQDDLKRDK</sequence>